<dbReference type="EMBL" id="OZ034822">
    <property type="protein sequence ID" value="CAL1413149.1"/>
    <property type="molecule type" value="Genomic_DNA"/>
</dbReference>
<sequence length="209" mass="23558">MKSKVTISSWVTMWNQYVEKYCTVCIDSMRLLAVELETVAPPMVVVTTELTMDPSSSHVNSPPIENPSTSTADSIIIAVDQETKLAELATKYRALHHVSSGFDEQSLERRALGEQWHPINRNLSHMLEILNRNLKCMEAWRLWKDTSDPAYEAKASEAMETMEESTSPLATATPVPVPLWSPKKKKSLVSSILLHRRLESLPSLLRLRG</sequence>
<name>A0AAV2GR46_9ROSI</name>
<dbReference type="AlphaFoldDB" id="A0AAV2GR46"/>
<reference evidence="1 2" key="1">
    <citation type="submission" date="2024-04" db="EMBL/GenBank/DDBJ databases">
        <authorList>
            <person name="Fracassetti M."/>
        </authorList>
    </citation>
    <scope>NUCLEOTIDE SEQUENCE [LARGE SCALE GENOMIC DNA]</scope>
</reference>
<dbReference type="Proteomes" id="UP001497516">
    <property type="component" value="Chromosome 9"/>
</dbReference>
<gene>
    <name evidence="1" type="ORF">LTRI10_LOCUS52400</name>
</gene>
<accession>A0AAV2GR46</accession>
<evidence type="ECO:0000313" key="1">
    <source>
        <dbReference type="EMBL" id="CAL1413149.1"/>
    </source>
</evidence>
<protein>
    <submittedName>
        <fullName evidence="1">Uncharacterized protein</fullName>
    </submittedName>
</protein>
<proteinExistence type="predicted"/>
<evidence type="ECO:0000313" key="2">
    <source>
        <dbReference type="Proteomes" id="UP001497516"/>
    </source>
</evidence>
<organism evidence="1 2">
    <name type="scientific">Linum trigynum</name>
    <dbReference type="NCBI Taxonomy" id="586398"/>
    <lineage>
        <taxon>Eukaryota</taxon>
        <taxon>Viridiplantae</taxon>
        <taxon>Streptophyta</taxon>
        <taxon>Embryophyta</taxon>
        <taxon>Tracheophyta</taxon>
        <taxon>Spermatophyta</taxon>
        <taxon>Magnoliopsida</taxon>
        <taxon>eudicotyledons</taxon>
        <taxon>Gunneridae</taxon>
        <taxon>Pentapetalae</taxon>
        <taxon>rosids</taxon>
        <taxon>fabids</taxon>
        <taxon>Malpighiales</taxon>
        <taxon>Linaceae</taxon>
        <taxon>Linum</taxon>
    </lineage>
</organism>
<keyword evidence="2" id="KW-1185">Reference proteome</keyword>